<evidence type="ECO:0000313" key="3">
    <source>
        <dbReference type="Proteomes" id="UP000326903"/>
    </source>
</evidence>
<proteinExistence type="predicted"/>
<dbReference type="EMBL" id="VYQF01000005">
    <property type="protein sequence ID" value="KAA9037703.1"/>
    <property type="molecule type" value="Genomic_DNA"/>
</dbReference>
<dbReference type="Proteomes" id="UP000326903">
    <property type="component" value="Unassembled WGS sequence"/>
</dbReference>
<dbReference type="AlphaFoldDB" id="A0A5J5IEJ1"/>
<keyword evidence="1" id="KW-0175">Coiled coil</keyword>
<dbReference type="RefSeq" id="WP_150415937.1">
    <property type="nucleotide sequence ID" value="NZ_VYQF01000005.1"/>
</dbReference>
<dbReference type="Pfam" id="PF05988">
    <property type="entry name" value="DUF899"/>
    <property type="match status" value="1"/>
</dbReference>
<reference evidence="2 3" key="1">
    <citation type="submission" date="2019-09" db="EMBL/GenBank/DDBJ databases">
        <title>Draft genome sequence of Ginsengibacter sp. BR5-29.</title>
        <authorList>
            <person name="Im W.-T."/>
        </authorList>
    </citation>
    <scope>NUCLEOTIDE SEQUENCE [LARGE SCALE GENOMIC DNA]</scope>
    <source>
        <strain evidence="2 3">BR5-29</strain>
    </source>
</reference>
<dbReference type="InterPro" id="IPR010296">
    <property type="entry name" value="DUF899_thioredox"/>
</dbReference>
<evidence type="ECO:0000313" key="2">
    <source>
        <dbReference type="EMBL" id="KAA9037703.1"/>
    </source>
</evidence>
<name>A0A5J5IEJ1_9BACT</name>
<protein>
    <submittedName>
        <fullName evidence="2">DUF899 domain-containing protein</fullName>
    </submittedName>
</protein>
<feature type="coiled-coil region" evidence="1">
    <location>
        <begin position="16"/>
        <end position="43"/>
    </location>
</feature>
<keyword evidence="3" id="KW-1185">Reference proteome</keyword>
<organism evidence="2 3">
    <name type="scientific">Ginsengibacter hankyongi</name>
    <dbReference type="NCBI Taxonomy" id="2607284"/>
    <lineage>
        <taxon>Bacteria</taxon>
        <taxon>Pseudomonadati</taxon>
        <taxon>Bacteroidota</taxon>
        <taxon>Chitinophagia</taxon>
        <taxon>Chitinophagales</taxon>
        <taxon>Chitinophagaceae</taxon>
        <taxon>Ginsengibacter</taxon>
    </lineage>
</organism>
<evidence type="ECO:0000256" key="1">
    <source>
        <dbReference type="SAM" id="Coils"/>
    </source>
</evidence>
<accession>A0A5J5IEJ1</accession>
<sequence length="228" mass="26507">MKTFHDKQFPGESDAYREARNKLLEAEINLRRQTEEVAELRRQLPYSAEVKEDYVFEGKDKSGKVKNTKLSELFEEEKDSLIIYSYMFGPKNQKPCPMCTSILDGLNGMVFHVEQRVNVAVVAKTSIDKLTNFTETRGWKNLRLLSSFANTYNQDYFGEDDKGNQLPILNVFHKNDKGIFHVYGTELLFAPEEKGQNGRHVDSIWPLWNLFDYTPEGRGTNWYPKLAY</sequence>
<comment type="caution">
    <text evidence="2">The sequence shown here is derived from an EMBL/GenBank/DDBJ whole genome shotgun (WGS) entry which is preliminary data.</text>
</comment>
<gene>
    <name evidence="2" type="ORF">FW778_16545</name>
</gene>